<sequence length="49" mass="5518">MGGRDPLQEQAPRYEDAHERAADCIKHEKGLMGQKGKIECRHDSCGHEV</sequence>
<dbReference type="EMBL" id="LVHD01000127">
    <property type="protein sequence ID" value="OAG75125.1"/>
    <property type="molecule type" value="Genomic_DNA"/>
</dbReference>
<dbReference type="Proteomes" id="UP000077349">
    <property type="component" value="Unassembled WGS sequence"/>
</dbReference>
<evidence type="ECO:0000313" key="1">
    <source>
        <dbReference type="EMBL" id="OAG75125.1"/>
    </source>
</evidence>
<comment type="caution">
    <text evidence="1">The sequence shown here is derived from an EMBL/GenBank/DDBJ whole genome shotgun (WGS) entry which is preliminary data.</text>
</comment>
<accession>A0A177G6Y5</accession>
<proteinExistence type="predicted"/>
<name>A0A177G6Y5_9PROT</name>
<dbReference type="AlphaFoldDB" id="A0A177G6Y5"/>
<organism evidence="1 2">
    <name type="scientific">Acetobacter malorum</name>
    <dbReference type="NCBI Taxonomy" id="178901"/>
    <lineage>
        <taxon>Bacteria</taxon>
        <taxon>Pseudomonadati</taxon>
        <taxon>Pseudomonadota</taxon>
        <taxon>Alphaproteobacteria</taxon>
        <taxon>Acetobacterales</taxon>
        <taxon>Acetobacteraceae</taxon>
        <taxon>Acetobacter</taxon>
    </lineage>
</organism>
<evidence type="ECO:0000313" key="2">
    <source>
        <dbReference type="Proteomes" id="UP000077349"/>
    </source>
</evidence>
<gene>
    <name evidence="1" type="ORF">Amal_03711</name>
</gene>
<reference evidence="1 2" key="1">
    <citation type="submission" date="2016-03" db="EMBL/GenBank/DDBJ databases">
        <title>Draft genome sequence of Acetobacter malorum CECT 7742, a strain isolated from strawberry vinegar.</title>
        <authorList>
            <person name="Sainz F."/>
            <person name="Mas A."/>
            <person name="Torija M.J."/>
        </authorList>
    </citation>
    <scope>NUCLEOTIDE SEQUENCE [LARGE SCALE GENOMIC DNA]</scope>
    <source>
        <strain evidence="1 2">CECT 7742</strain>
    </source>
</reference>
<protein>
    <submittedName>
        <fullName evidence="1">Uncharacterized protein</fullName>
    </submittedName>
</protein>